<evidence type="ECO:0000256" key="4">
    <source>
        <dbReference type="ARBA" id="ARBA00023136"/>
    </source>
</evidence>
<name>A0ABC8U2B4_9AQUA</name>
<evidence type="ECO:0000313" key="7">
    <source>
        <dbReference type="EMBL" id="CAK9175586.1"/>
    </source>
</evidence>
<dbReference type="AlphaFoldDB" id="A0ABC8U2B4"/>
<dbReference type="EMBL" id="CAUOFW020006647">
    <property type="protein sequence ID" value="CAK9175586.1"/>
    <property type="molecule type" value="Genomic_DNA"/>
</dbReference>
<dbReference type="Proteomes" id="UP001642360">
    <property type="component" value="Unassembled WGS sequence"/>
</dbReference>
<comment type="caution">
    <text evidence="7">The sequence shown here is derived from an EMBL/GenBank/DDBJ whole genome shotgun (WGS) entry which is preliminary data.</text>
</comment>
<comment type="subcellular location">
    <subcellularLocation>
        <location evidence="1">Membrane</location>
        <topology evidence="1">Multi-pass membrane protein</topology>
    </subcellularLocation>
</comment>
<dbReference type="PANTHER" id="PTHR22911:SF6">
    <property type="entry name" value="SOLUTE CARRIER FAMILY 35 MEMBER G1"/>
    <property type="match status" value="1"/>
</dbReference>
<sequence length="320" mass="34705">MASAQSINGGDEGEKGDIEQPHVVEMVATTTDDGESISDDQITPLLAQSEKPKINIFSVSYPRRKPIKKKKLEAVMAALLNNLKPTTFDLLDMEQVTRFAEMETSPVKQFILWAWSGSSIQRLPLSQAITLSFTTPIMASSAARIILREKLKITEMGGGLAKAGEATNSYANGSHHMYAVLIGLFASIAGGISCCLIRAGAKTSDQPVVTVFSFSILASPASVICNFAFQEFVLPGFYSFILMVVLGVLAFFAEIFLARGLQLEKTSRVANIQYLEAVLSQLWGIGLSRVVPSFGRLVGCSLILLSAFCTMYIGPEKEME</sequence>
<dbReference type="SUPFAM" id="SSF103481">
    <property type="entry name" value="Multidrug resistance efflux transporter EmrE"/>
    <property type="match status" value="1"/>
</dbReference>
<feature type="compositionally biased region" description="Basic and acidic residues" evidence="5">
    <location>
        <begin position="12"/>
        <end position="22"/>
    </location>
</feature>
<organism evidence="7 8">
    <name type="scientific">Ilex paraguariensis</name>
    <name type="common">yerba mate</name>
    <dbReference type="NCBI Taxonomy" id="185542"/>
    <lineage>
        <taxon>Eukaryota</taxon>
        <taxon>Viridiplantae</taxon>
        <taxon>Streptophyta</taxon>
        <taxon>Embryophyta</taxon>
        <taxon>Tracheophyta</taxon>
        <taxon>Spermatophyta</taxon>
        <taxon>Magnoliopsida</taxon>
        <taxon>eudicotyledons</taxon>
        <taxon>Gunneridae</taxon>
        <taxon>Pentapetalae</taxon>
        <taxon>asterids</taxon>
        <taxon>campanulids</taxon>
        <taxon>Aquifoliales</taxon>
        <taxon>Aquifoliaceae</taxon>
        <taxon>Ilex</taxon>
    </lineage>
</organism>
<evidence type="ECO:0000256" key="6">
    <source>
        <dbReference type="SAM" id="Phobius"/>
    </source>
</evidence>
<evidence type="ECO:0000256" key="2">
    <source>
        <dbReference type="ARBA" id="ARBA00022692"/>
    </source>
</evidence>
<proteinExistence type="predicted"/>
<reference evidence="7 8" key="1">
    <citation type="submission" date="2024-02" db="EMBL/GenBank/DDBJ databases">
        <authorList>
            <person name="Vignale AGUSTIN F."/>
            <person name="Sosa J E."/>
            <person name="Modenutti C."/>
        </authorList>
    </citation>
    <scope>NUCLEOTIDE SEQUENCE [LARGE SCALE GENOMIC DNA]</scope>
</reference>
<accession>A0ABC8U2B4</accession>
<dbReference type="GO" id="GO:0016020">
    <property type="term" value="C:membrane"/>
    <property type="evidence" value="ECO:0007669"/>
    <property type="project" value="UniProtKB-SubCell"/>
</dbReference>
<feature type="transmembrane region" description="Helical" evidence="6">
    <location>
        <begin position="209"/>
        <end position="229"/>
    </location>
</feature>
<feature type="transmembrane region" description="Helical" evidence="6">
    <location>
        <begin position="177"/>
        <end position="197"/>
    </location>
</feature>
<keyword evidence="3 6" id="KW-1133">Transmembrane helix</keyword>
<evidence type="ECO:0000313" key="8">
    <source>
        <dbReference type="Proteomes" id="UP001642360"/>
    </source>
</evidence>
<dbReference type="PANTHER" id="PTHR22911">
    <property type="entry name" value="ACYL-MALONYL CONDENSING ENZYME-RELATED"/>
    <property type="match status" value="1"/>
</dbReference>
<feature type="transmembrane region" description="Helical" evidence="6">
    <location>
        <begin position="235"/>
        <end position="257"/>
    </location>
</feature>
<feature type="region of interest" description="Disordered" evidence="5">
    <location>
        <begin position="1"/>
        <end position="22"/>
    </location>
</feature>
<keyword evidence="2 6" id="KW-0812">Transmembrane</keyword>
<keyword evidence="8" id="KW-1185">Reference proteome</keyword>
<evidence type="ECO:0000256" key="5">
    <source>
        <dbReference type="SAM" id="MobiDB-lite"/>
    </source>
</evidence>
<evidence type="ECO:0000256" key="1">
    <source>
        <dbReference type="ARBA" id="ARBA00004141"/>
    </source>
</evidence>
<protein>
    <submittedName>
        <fullName evidence="7">Uncharacterized protein</fullName>
    </submittedName>
</protein>
<keyword evidence="4 6" id="KW-0472">Membrane</keyword>
<dbReference type="InterPro" id="IPR037185">
    <property type="entry name" value="EmrE-like"/>
</dbReference>
<feature type="transmembrane region" description="Helical" evidence="6">
    <location>
        <begin position="294"/>
        <end position="314"/>
    </location>
</feature>
<evidence type="ECO:0000256" key="3">
    <source>
        <dbReference type="ARBA" id="ARBA00022989"/>
    </source>
</evidence>
<gene>
    <name evidence="7" type="ORF">ILEXP_LOCUS45395</name>
</gene>